<proteinExistence type="inferred from homology"/>
<dbReference type="AlphaFoldDB" id="A0A875RW07"/>
<dbReference type="FunFam" id="3.20.110.10:FF:000002">
    <property type="entry name" value="alpha-mannosidase 2C1 isoform X1"/>
    <property type="match status" value="1"/>
</dbReference>
<dbReference type="InterPro" id="IPR011330">
    <property type="entry name" value="Glyco_hydro/deAcase_b/a-brl"/>
</dbReference>
<evidence type="ECO:0000313" key="11">
    <source>
        <dbReference type="Proteomes" id="UP000662931"/>
    </source>
</evidence>
<dbReference type="Pfam" id="PF22907">
    <property type="entry name" value="Ams1-like_1st"/>
    <property type="match status" value="1"/>
</dbReference>
<feature type="domain" description="Glycoside hydrolase family 38 central" evidence="9">
    <location>
        <begin position="558"/>
        <end position="636"/>
    </location>
</feature>
<dbReference type="GO" id="GO:0004559">
    <property type="term" value="F:alpha-mannosidase activity"/>
    <property type="evidence" value="ECO:0007669"/>
    <property type="project" value="UniProtKB-EC"/>
</dbReference>
<dbReference type="SUPFAM" id="SSF88713">
    <property type="entry name" value="Glycoside hydrolase/deacetylase"/>
    <property type="match status" value="1"/>
</dbReference>
<dbReference type="FunFam" id="1.20.1270.50:FF:000004">
    <property type="entry name" value="alpha-mannosidase 2C1 isoform X1"/>
    <property type="match status" value="1"/>
</dbReference>
<dbReference type="InterPro" id="IPR054723">
    <property type="entry name" value="Ams1-like_N"/>
</dbReference>
<comment type="catalytic activity">
    <reaction evidence="1">
        <text>Hydrolysis of terminal, non-reducing alpha-D-mannose residues in alpha-D-mannosides.</text>
        <dbReference type="EC" id="3.2.1.24"/>
    </reaction>
</comment>
<sequence length="1107" mass="125536">MPPSSDDEVNYPQRNNELTFKPIDSIYEDRLRQFIDSNGHYKDLMLPKFYTKQFLYYKDKPKLNSDDASYLTLKHWAAPGLTKPLFAEVIPDKLSKFTKFNAGQTFGPAWSSHWFQVELKVPKSFVDEDELWFVWDAGCEGMVFNDKGLPLQGLTGAGERIVFILPKEWYSSGEAYTFYLEMGCNGMFGSTKPEYKLSVVEVRVPNLEAHALYYDFLILSDAAREDGPPQKYKAREICNRIMDTFDSDDVNSISRCRAIASEFLGCNVDSESVFKESKASTYSSVFAIGNCHIDTAWLWDFATSKTKIARSWSSQLRLIEKYPEYVFVASAAIHFKWLLDYYPDLYEKVKLAVMQGRFIPLGGAWVENDTNIPSGEGLARQFILGQRYFEHLFGFRSNIYWLPDSFGYSSQIPQICRLAGMPNFLTQKLSWNNVDVFPDSSFNWVGLDYSQVLVHMPPDNTYTADANFGDVKRSVQNHKNLYSDQKGMLLYGKGDGGGGPTPEMLEKLRRIRGYADHAGGSMPSVNVGCTVNEFYDQLRADTHNGKDLPSWRGELYLEYHRGTYTTQAKVKSLMRTSEMLIRDVEILATAASVNSDYKYPHAKIENLWADICLCQFHDVLPGSCIEEVYHNDVWPLLTKVIENEKGLLKEILKVIGVEEDTASTSAVFNSLVTVNTLPWHRTYVVPVNTIPSQLKVFAQNDKYLMFSGATFMRPLTAKPKFPSKAWKTKEDLFVLENSQLKATIDSNGVVCSLIDIATHREIIDTSRFKGANQFVMYSDTPLNFQAWDTELFSLGKYKLIEKAASIRILESGPLLSSLEVVHHLSERSTIKTTISLAAANDLSTPSLLRFDSEVEWDETYKFLKVQFPVNITEEFANYETQFGITKRPTHYNTTWDTAKFECCCHKFIDFSDFNYGVSLLNNNKYGGNVHTNVMTLSLLRAPKYPDPTADIGKHTFSYALMPHSGNLSYQTVRAGWEFNDRLDHSFGSLDQQIVSGVSELVTIQGDNNLILSNVKRGEDDFDTDSEGSLTNNIPKKYISSQTLILRVYEALGGVSKATIKVAKPIKEVFKTNLLEDTISAVNFDSKTDTFEISSRAFEISTYRVVLA</sequence>
<dbReference type="SMART" id="SM00872">
    <property type="entry name" value="Alpha-mann_mid"/>
    <property type="match status" value="1"/>
</dbReference>
<evidence type="ECO:0000259" key="9">
    <source>
        <dbReference type="SMART" id="SM00872"/>
    </source>
</evidence>
<evidence type="ECO:0000313" key="10">
    <source>
        <dbReference type="EMBL" id="QPG73271.1"/>
    </source>
</evidence>
<evidence type="ECO:0000256" key="3">
    <source>
        <dbReference type="ARBA" id="ARBA00012752"/>
    </source>
</evidence>
<dbReference type="GeneID" id="62193980"/>
<evidence type="ECO:0000256" key="5">
    <source>
        <dbReference type="ARBA" id="ARBA00022801"/>
    </source>
</evidence>
<dbReference type="Pfam" id="PF09261">
    <property type="entry name" value="Alpha-mann_mid"/>
    <property type="match status" value="1"/>
</dbReference>
<dbReference type="PANTHER" id="PTHR46017">
    <property type="entry name" value="ALPHA-MANNOSIDASE 2C1"/>
    <property type="match status" value="1"/>
</dbReference>
<dbReference type="EC" id="3.2.1.24" evidence="3"/>
<keyword evidence="6" id="KW-0326">Glycosidase</keyword>
<reference evidence="10" key="1">
    <citation type="submission" date="2020-10" db="EMBL/GenBank/DDBJ databases">
        <authorList>
            <person name="Roach M.J.R."/>
        </authorList>
    </citation>
    <scope>NUCLEOTIDE SEQUENCE</scope>
    <source>
        <strain evidence="10">CBS 1945</strain>
    </source>
</reference>
<dbReference type="KEGG" id="bnn:FOA43_000579"/>
<dbReference type="Pfam" id="PF07748">
    <property type="entry name" value="Glyco_hydro_38C"/>
    <property type="match status" value="1"/>
</dbReference>
<dbReference type="Proteomes" id="UP000662931">
    <property type="component" value="Chromosome 1"/>
</dbReference>
<evidence type="ECO:0000256" key="7">
    <source>
        <dbReference type="ARBA" id="ARBA00054985"/>
    </source>
</evidence>
<evidence type="ECO:0000256" key="2">
    <source>
        <dbReference type="ARBA" id="ARBA00009792"/>
    </source>
</evidence>
<dbReference type="Gene3D" id="3.20.110.10">
    <property type="entry name" value="Glycoside hydrolase 38, N terminal domain"/>
    <property type="match status" value="1"/>
</dbReference>
<keyword evidence="5" id="KW-0378">Hydrolase</keyword>
<dbReference type="InterPro" id="IPR027291">
    <property type="entry name" value="Glyco_hydro_38_N_sf"/>
</dbReference>
<dbReference type="InterPro" id="IPR028995">
    <property type="entry name" value="Glyco_hydro_57/38_cen_sf"/>
</dbReference>
<dbReference type="InterPro" id="IPR000602">
    <property type="entry name" value="Glyco_hydro_38_N"/>
</dbReference>
<dbReference type="InterPro" id="IPR015341">
    <property type="entry name" value="Glyco_hydro_38_cen"/>
</dbReference>
<dbReference type="InterPro" id="IPR041147">
    <property type="entry name" value="GH38_C"/>
</dbReference>
<dbReference type="SUPFAM" id="SSF74650">
    <property type="entry name" value="Galactose mutarotase-like"/>
    <property type="match status" value="1"/>
</dbReference>
<comment type="similarity">
    <text evidence="2">Belongs to the glycosyl hydrolase 38 family.</text>
</comment>
<dbReference type="RefSeq" id="XP_038776836.1">
    <property type="nucleotide sequence ID" value="XM_038920908.1"/>
</dbReference>
<dbReference type="GO" id="GO:0006013">
    <property type="term" value="P:mannose metabolic process"/>
    <property type="evidence" value="ECO:0007669"/>
    <property type="project" value="InterPro"/>
</dbReference>
<keyword evidence="4" id="KW-0479">Metal-binding</keyword>
<dbReference type="SUPFAM" id="SSF88688">
    <property type="entry name" value="Families 57/38 glycoside transferase middle domain"/>
    <property type="match status" value="1"/>
</dbReference>
<accession>A0A875RW07</accession>
<dbReference type="InterPro" id="IPR011682">
    <property type="entry name" value="Glyco_hydro_38_C"/>
</dbReference>
<dbReference type="Gene3D" id="1.20.1270.50">
    <property type="entry name" value="Glycoside hydrolase family 38, central domain"/>
    <property type="match status" value="1"/>
</dbReference>
<dbReference type="FunFam" id="2.70.98.30:FF:000001">
    <property type="entry name" value="alpha-mannosidase 2C1 isoform X2"/>
    <property type="match status" value="1"/>
</dbReference>
<gene>
    <name evidence="10" type="ORF">FOA43_000579</name>
</gene>
<evidence type="ECO:0000256" key="6">
    <source>
        <dbReference type="ARBA" id="ARBA00023295"/>
    </source>
</evidence>
<evidence type="ECO:0000256" key="4">
    <source>
        <dbReference type="ARBA" id="ARBA00022723"/>
    </source>
</evidence>
<dbReference type="InterPro" id="IPR037094">
    <property type="entry name" value="Glyco_hydro_38_cen_sf"/>
</dbReference>
<evidence type="ECO:0000256" key="8">
    <source>
        <dbReference type="ARBA" id="ARBA00071615"/>
    </source>
</evidence>
<name>A0A875RW07_EENNA</name>
<dbReference type="GO" id="GO:0009313">
    <property type="term" value="P:oligosaccharide catabolic process"/>
    <property type="evidence" value="ECO:0007669"/>
    <property type="project" value="TreeGrafter"/>
</dbReference>
<comment type="function">
    <text evidence="7">Degrades free oligosaccharides in the vacuole.</text>
</comment>
<dbReference type="Pfam" id="PF01074">
    <property type="entry name" value="Glyco_hydro_38N"/>
    <property type="match status" value="1"/>
</dbReference>
<dbReference type="GO" id="GO:0030246">
    <property type="term" value="F:carbohydrate binding"/>
    <property type="evidence" value="ECO:0007669"/>
    <property type="project" value="InterPro"/>
</dbReference>
<dbReference type="Gene3D" id="2.60.40.2220">
    <property type="match status" value="1"/>
</dbReference>
<evidence type="ECO:0000256" key="1">
    <source>
        <dbReference type="ARBA" id="ARBA00000365"/>
    </source>
</evidence>
<protein>
    <recommendedName>
        <fullName evidence="8">Alpha-mannosidase</fullName>
        <ecNumber evidence="3">3.2.1.24</ecNumber>
    </recommendedName>
</protein>
<dbReference type="InterPro" id="IPR011013">
    <property type="entry name" value="Gal_mutarotase_sf_dom"/>
</dbReference>
<organism evidence="10 11">
    <name type="scientific">Eeniella nana</name>
    <name type="common">Yeast</name>
    <name type="synonym">Brettanomyces nanus</name>
    <dbReference type="NCBI Taxonomy" id="13502"/>
    <lineage>
        <taxon>Eukaryota</taxon>
        <taxon>Fungi</taxon>
        <taxon>Dikarya</taxon>
        <taxon>Ascomycota</taxon>
        <taxon>Saccharomycotina</taxon>
        <taxon>Pichiomycetes</taxon>
        <taxon>Pichiales</taxon>
        <taxon>Pichiaceae</taxon>
        <taxon>Brettanomyces</taxon>
    </lineage>
</organism>
<dbReference type="GO" id="GO:0000329">
    <property type="term" value="C:fungal-type vacuole membrane"/>
    <property type="evidence" value="ECO:0007669"/>
    <property type="project" value="TreeGrafter"/>
</dbReference>
<dbReference type="PANTHER" id="PTHR46017:SF1">
    <property type="entry name" value="ALPHA-MANNOSIDASE 2C1"/>
    <property type="match status" value="1"/>
</dbReference>
<keyword evidence="11" id="KW-1185">Reference proteome</keyword>
<dbReference type="OrthoDB" id="10261055at2759"/>
<dbReference type="EMBL" id="CP064812">
    <property type="protein sequence ID" value="QPG73271.1"/>
    <property type="molecule type" value="Genomic_DNA"/>
</dbReference>
<dbReference type="GO" id="GO:0046872">
    <property type="term" value="F:metal ion binding"/>
    <property type="evidence" value="ECO:0007669"/>
    <property type="project" value="UniProtKB-KW"/>
</dbReference>
<dbReference type="Pfam" id="PF17677">
    <property type="entry name" value="Glyco_hydro38C2"/>
    <property type="match status" value="1"/>
</dbReference>
<dbReference type="Gene3D" id="2.70.98.30">
    <property type="entry name" value="Golgi alpha-mannosidase II, domain 4"/>
    <property type="match status" value="1"/>
</dbReference>